<dbReference type="PANTHER" id="PTHR47338">
    <property type="entry name" value="ZN(II)2CYS6 TRANSCRIPTION FACTOR (EUROFUNG)-RELATED"/>
    <property type="match status" value="1"/>
</dbReference>
<keyword evidence="3" id="KW-0805">Transcription regulation</keyword>
<feature type="region of interest" description="Disordered" evidence="6">
    <location>
        <begin position="58"/>
        <end position="124"/>
    </location>
</feature>
<dbReference type="InterPro" id="IPR036864">
    <property type="entry name" value="Zn2-C6_fun-type_DNA-bd_sf"/>
</dbReference>
<feature type="compositionally biased region" description="Basic and acidic residues" evidence="6">
    <location>
        <begin position="91"/>
        <end position="100"/>
    </location>
</feature>
<dbReference type="PROSITE" id="PS50048">
    <property type="entry name" value="ZN2_CY6_FUNGAL_2"/>
    <property type="match status" value="1"/>
</dbReference>
<proteinExistence type="predicted"/>
<evidence type="ECO:0000256" key="4">
    <source>
        <dbReference type="ARBA" id="ARBA00023163"/>
    </source>
</evidence>
<dbReference type="PROSITE" id="PS00463">
    <property type="entry name" value="ZN2_CY6_FUNGAL_1"/>
    <property type="match status" value="1"/>
</dbReference>
<evidence type="ECO:0000256" key="3">
    <source>
        <dbReference type="ARBA" id="ARBA00023015"/>
    </source>
</evidence>
<evidence type="ECO:0000256" key="6">
    <source>
        <dbReference type="SAM" id="MobiDB-lite"/>
    </source>
</evidence>
<keyword evidence="9" id="KW-1185">Reference proteome</keyword>
<dbReference type="AlphaFoldDB" id="A0AA39QT26"/>
<dbReference type="GO" id="GO:0008270">
    <property type="term" value="F:zinc ion binding"/>
    <property type="evidence" value="ECO:0007669"/>
    <property type="project" value="InterPro"/>
</dbReference>
<keyword evidence="4" id="KW-0804">Transcription</keyword>
<evidence type="ECO:0000259" key="7">
    <source>
        <dbReference type="PROSITE" id="PS50048"/>
    </source>
</evidence>
<keyword evidence="5" id="KW-0539">Nucleus</keyword>
<dbReference type="GO" id="GO:0005634">
    <property type="term" value="C:nucleus"/>
    <property type="evidence" value="ECO:0007669"/>
    <property type="project" value="UniProtKB-SubCell"/>
</dbReference>
<reference evidence="8" key="1">
    <citation type="submission" date="2023-03" db="EMBL/GenBank/DDBJ databases">
        <title>Complete genome of Cladonia borealis.</title>
        <authorList>
            <person name="Park H."/>
        </authorList>
    </citation>
    <scope>NUCLEOTIDE SEQUENCE</scope>
    <source>
        <strain evidence="8">ANT050790</strain>
    </source>
</reference>
<feature type="region of interest" description="Disordered" evidence="6">
    <location>
        <begin position="1"/>
        <end position="26"/>
    </location>
</feature>
<feature type="compositionally biased region" description="Polar residues" evidence="6">
    <location>
        <begin position="1"/>
        <end position="23"/>
    </location>
</feature>
<evidence type="ECO:0000313" key="9">
    <source>
        <dbReference type="Proteomes" id="UP001166286"/>
    </source>
</evidence>
<dbReference type="EMBL" id="JAFEKC020000023">
    <property type="protein sequence ID" value="KAK0507560.1"/>
    <property type="molecule type" value="Genomic_DNA"/>
</dbReference>
<feature type="compositionally biased region" description="Polar residues" evidence="6">
    <location>
        <begin position="81"/>
        <end position="90"/>
    </location>
</feature>
<evidence type="ECO:0000313" key="8">
    <source>
        <dbReference type="EMBL" id="KAK0507560.1"/>
    </source>
</evidence>
<feature type="compositionally biased region" description="Polar residues" evidence="6">
    <location>
        <begin position="102"/>
        <end position="123"/>
    </location>
</feature>
<dbReference type="Proteomes" id="UP001166286">
    <property type="component" value="Unassembled WGS sequence"/>
</dbReference>
<protein>
    <recommendedName>
        <fullName evidence="7">Zn(2)-C6 fungal-type domain-containing protein</fullName>
    </recommendedName>
</protein>
<dbReference type="InterPro" id="IPR050815">
    <property type="entry name" value="TF_fung"/>
</dbReference>
<evidence type="ECO:0000256" key="2">
    <source>
        <dbReference type="ARBA" id="ARBA00022723"/>
    </source>
</evidence>
<evidence type="ECO:0000256" key="1">
    <source>
        <dbReference type="ARBA" id="ARBA00004123"/>
    </source>
</evidence>
<comment type="subcellular location">
    <subcellularLocation>
        <location evidence="1">Nucleus</location>
    </subcellularLocation>
</comment>
<dbReference type="GO" id="GO:0000981">
    <property type="term" value="F:DNA-binding transcription factor activity, RNA polymerase II-specific"/>
    <property type="evidence" value="ECO:0007669"/>
    <property type="project" value="InterPro"/>
</dbReference>
<feature type="compositionally biased region" description="Low complexity" evidence="6">
    <location>
        <begin position="759"/>
        <end position="777"/>
    </location>
</feature>
<accession>A0AA39QT26</accession>
<dbReference type="PANTHER" id="PTHR47338:SF5">
    <property type="entry name" value="ZN(II)2CYS6 TRANSCRIPTION FACTOR (EUROFUNG)"/>
    <property type="match status" value="1"/>
</dbReference>
<dbReference type="Pfam" id="PF00172">
    <property type="entry name" value="Zn_clus"/>
    <property type="match status" value="1"/>
</dbReference>
<name>A0AA39QT26_9LECA</name>
<dbReference type="Gene3D" id="4.10.240.10">
    <property type="entry name" value="Zn(2)-C6 fungal-type DNA-binding domain"/>
    <property type="match status" value="1"/>
</dbReference>
<gene>
    <name evidence="8" type="ORF">JMJ35_010083</name>
</gene>
<dbReference type="CDD" id="cd00067">
    <property type="entry name" value="GAL4"/>
    <property type="match status" value="1"/>
</dbReference>
<feature type="domain" description="Zn(2)-C6 fungal-type" evidence="7">
    <location>
        <begin position="29"/>
        <end position="58"/>
    </location>
</feature>
<dbReference type="CDD" id="cd12148">
    <property type="entry name" value="fungal_TF_MHR"/>
    <property type="match status" value="1"/>
</dbReference>
<feature type="region of interest" description="Disordered" evidence="6">
    <location>
        <begin position="749"/>
        <end position="786"/>
    </location>
</feature>
<dbReference type="SUPFAM" id="SSF57701">
    <property type="entry name" value="Zn2/Cys6 DNA-binding domain"/>
    <property type="match status" value="1"/>
</dbReference>
<organism evidence="8 9">
    <name type="scientific">Cladonia borealis</name>
    <dbReference type="NCBI Taxonomy" id="184061"/>
    <lineage>
        <taxon>Eukaryota</taxon>
        <taxon>Fungi</taxon>
        <taxon>Dikarya</taxon>
        <taxon>Ascomycota</taxon>
        <taxon>Pezizomycotina</taxon>
        <taxon>Lecanoromycetes</taxon>
        <taxon>OSLEUM clade</taxon>
        <taxon>Lecanoromycetidae</taxon>
        <taxon>Lecanorales</taxon>
        <taxon>Lecanorineae</taxon>
        <taxon>Cladoniaceae</taxon>
        <taxon>Cladonia</taxon>
    </lineage>
</organism>
<keyword evidence="2" id="KW-0479">Metal-binding</keyword>
<dbReference type="InterPro" id="IPR001138">
    <property type="entry name" value="Zn2Cys6_DnaBD"/>
</dbReference>
<sequence length="872" mass="96694">MHFIGSNRSSPQPGSAQTKSASQPVMRRSCHFCRSRKIRCSGQSICSACRERNIDCVYGREGSKGRPKGVTSKASTRALHQRSQSKASNSRTKEFEDALTMHHSSSSSPTDAQQAPQTANAQRNAKKINPLDGSKTAAKNSIAADLQQTFSRLFDTPNNNPEPCHNALTAFGRKHSQIQASLPLHETLPRPTMTYEDPMFTLIGDFVEMVTSRFGDLGCQELEDRPPPLFKRCLDVDDIQDMFDVVEGQTTNPLLQYNNYQTLQMIDIWFSHHPLAFILSKTLLLRSYRDGTQNNVLLAVVLADVNFAQREPETRAKGVEMFNWANFQLFETQGTSIDLSTVQALTLLGWYELCASRARRSLCYFLHASNIVTGLQAPIVQMNQINGMDVGEVEAELARSIRWLTFAVILWAFMQVDAPMLELLPSSLSAPFPPIDETASAVFSLDVASDNISTLTHQARTIRYLWPICHVASTTAHIYALYPREQTPFDESQTFSWQTQTLLSLRQLSAPQQNTTPRNLSFVCSKIRHVLVNALELISGCKVSQGLLLAAYHTMIVHFLFPRIQGVAESVPVTENLIEDFSTSARALLRVSDTVDSRYGNAGMTMGDYPENIAETFMLGLDACGRGITQIQTRARNNSDSEASLTARKEEIEKLVRDLLDLTKHEKLAKTKRAKPVKKQLKQVVQNFDCQNAQNTQLFDFSTFGSNDPFAADAVSSMQLPPELIPSMTDSSMQLPAEVVPSITDSPMQLPPGLVPSMTDSPTIDSSASSSPSRTTSNQGFWSSSQSLMDQTSLSLPMYNINTTYMENPASRVNWGTADMFDNGMMGDFSTCNPLDVENGDQNGQVRNDGLQVYRKNTSGGACFDDSAFRSL</sequence>
<dbReference type="SMART" id="SM00066">
    <property type="entry name" value="GAL4"/>
    <property type="match status" value="1"/>
</dbReference>
<comment type="caution">
    <text evidence="8">The sequence shown here is derived from an EMBL/GenBank/DDBJ whole genome shotgun (WGS) entry which is preliminary data.</text>
</comment>
<evidence type="ECO:0000256" key="5">
    <source>
        <dbReference type="ARBA" id="ARBA00023242"/>
    </source>
</evidence>